<dbReference type="Proteomes" id="UP000075902">
    <property type="component" value="Unassembled WGS sequence"/>
</dbReference>
<organism evidence="2 3">
    <name type="scientific">Anopheles melas</name>
    <dbReference type="NCBI Taxonomy" id="34690"/>
    <lineage>
        <taxon>Eukaryota</taxon>
        <taxon>Metazoa</taxon>
        <taxon>Ecdysozoa</taxon>
        <taxon>Arthropoda</taxon>
        <taxon>Hexapoda</taxon>
        <taxon>Insecta</taxon>
        <taxon>Pterygota</taxon>
        <taxon>Neoptera</taxon>
        <taxon>Endopterygota</taxon>
        <taxon>Diptera</taxon>
        <taxon>Nematocera</taxon>
        <taxon>Culicoidea</taxon>
        <taxon>Culicidae</taxon>
        <taxon>Anophelinae</taxon>
        <taxon>Anopheles</taxon>
    </lineage>
</organism>
<feature type="compositionally biased region" description="Basic and acidic residues" evidence="1">
    <location>
        <begin position="26"/>
        <end position="37"/>
    </location>
</feature>
<proteinExistence type="predicted"/>
<accession>A0A182TYB0</accession>
<reference evidence="2" key="2">
    <citation type="submission" date="2020-05" db="UniProtKB">
        <authorList>
            <consortium name="EnsemblMetazoa"/>
        </authorList>
    </citation>
    <scope>IDENTIFICATION</scope>
    <source>
        <strain evidence="2">CM1001059</strain>
    </source>
</reference>
<feature type="compositionally biased region" description="Low complexity" evidence="1">
    <location>
        <begin position="110"/>
        <end position="119"/>
    </location>
</feature>
<dbReference type="VEuPathDB" id="VectorBase:AMEC010521"/>
<evidence type="ECO:0000313" key="3">
    <source>
        <dbReference type="Proteomes" id="UP000075902"/>
    </source>
</evidence>
<name>A0A182TYB0_9DIPT</name>
<feature type="region of interest" description="Disordered" evidence="1">
    <location>
        <begin position="1"/>
        <end position="125"/>
    </location>
</feature>
<evidence type="ECO:0000313" key="2">
    <source>
        <dbReference type="EnsemblMetazoa" id="AMEC010521-PA"/>
    </source>
</evidence>
<protein>
    <submittedName>
        <fullName evidence="2">Uncharacterized protein</fullName>
    </submittedName>
</protein>
<keyword evidence="3" id="KW-1185">Reference proteome</keyword>
<dbReference type="EnsemblMetazoa" id="AMEC010521-RA">
    <property type="protein sequence ID" value="AMEC010521-PA"/>
    <property type="gene ID" value="AMEC010521"/>
</dbReference>
<feature type="compositionally biased region" description="Acidic residues" evidence="1">
    <location>
        <begin position="38"/>
        <end position="52"/>
    </location>
</feature>
<dbReference type="AlphaFoldDB" id="A0A182TYB0"/>
<evidence type="ECO:0000256" key="1">
    <source>
        <dbReference type="SAM" id="MobiDB-lite"/>
    </source>
</evidence>
<reference evidence="3" key="1">
    <citation type="submission" date="2014-01" db="EMBL/GenBank/DDBJ databases">
        <title>The Genome Sequence of Anopheles melas CM1001059_A (V2).</title>
        <authorList>
            <consortium name="The Broad Institute Genomics Platform"/>
            <person name="Neafsey D.E."/>
            <person name="Besansky N."/>
            <person name="Howell P."/>
            <person name="Walton C."/>
            <person name="Young S.K."/>
            <person name="Zeng Q."/>
            <person name="Gargeya S."/>
            <person name="Fitzgerald M."/>
            <person name="Haas B."/>
            <person name="Abouelleil A."/>
            <person name="Allen A.W."/>
            <person name="Alvarado L."/>
            <person name="Arachchi H.M."/>
            <person name="Berlin A.M."/>
            <person name="Chapman S.B."/>
            <person name="Gainer-Dewar J."/>
            <person name="Goldberg J."/>
            <person name="Griggs A."/>
            <person name="Gujja S."/>
            <person name="Hansen M."/>
            <person name="Howarth C."/>
            <person name="Imamovic A."/>
            <person name="Ireland A."/>
            <person name="Larimer J."/>
            <person name="McCowan C."/>
            <person name="Murphy C."/>
            <person name="Pearson M."/>
            <person name="Poon T.W."/>
            <person name="Priest M."/>
            <person name="Roberts A."/>
            <person name="Saif S."/>
            <person name="Shea T."/>
            <person name="Sisk P."/>
            <person name="Sykes S."/>
            <person name="Wortman J."/>
            <person name="Nusbaum C."/>
            <person name="Birren B."/>
        </authorList>
    </citation>
    <scope>NUCLEOTIDE SEQUENCE [LARGE SCALE GENOMIC DNA]</scope>
    <source>
        <strain evidence="3">CM1001059</strain>
    </source>
</reference>
<sequence>MCIQPDDSNELYKLGHEVPLWPPIGEEDHTGGAHDSDENNESAEESSEESSQEGEALLMQGAGEQDREMEEQAVEPAVAEQQSGAGSSVEPGPGEHEQGQMMPEPEPEAAEAGPQPAAGVSIAEGSVPPLDIGPYDIMQLSSLVDYLLEQLEDPDVQSFYKTRHDFILLRYVNKEVSAIEAYTMLMDLQHETLQL</sequence>